<organism evidence="1 2">
    <name type="scientific">Luteibacter anthropi</name>
    <dbReference type="NCBI Taxonomy" id="564369"/>
    <lineage>
        <taxon>Bacteria</taxon>
        <taxon>Pseudomonadati</taxon>
        <taxon>Pseudomonadota</taxon>
        <taxon>Gammaproteobacteria</taxon>
        <taxon>Lysobacterales</taxon>
        <taxon>Rhodanobacteraceae</taxon>
        <taxon>Luteibacter</taxon>
    </lineage>
</organism>
<gene>
    <name evidence="1" type="ORF">HBF25_15385</name>
</gene>
<reference evidence="1 2" key="1">
    <citation type="submission" date="2020-03" db="EMBL/GenBank/DDBJ databases">
        <authorList>
            <person name="Lai Q."/>
        </authorList>
    </citation>
    <scope>NUCLEOTIDE SEQUENCE [LARGE SCALE GENOMIC DNA]</scope>
    <source>
        <strain evidence="1 2">CCUG 25036</strain>
    </source>
</reference>
<sequence>MAKPFDGDIQQLRRARLRLILDELRVEGAPSLTAQALALGIHAFDLAEIVEGADIEDRMARDIEWAMNLRSGWLDDESSL</sequence>
<dbReference type="EMBL" id="JAARLZ010000008">
    <property type="protein sequence ID" value="NII07767.1"/>
    <property type="molecule type" value="Genomic_DNA"/>
</dbReference>
<protein>
    <submittedName>
        <fullName evidence="1">Uncharacterized protein</fullName>
    </submittedName>
</protein>
<evidence type="ECO:0000313" key="2">
    <source>
        <dbReference type="Proteomes" id="UP000490980"/>
    </source>
</evidence>
<proteinExistence type="predicted"/>
<accession>A0A7X5UCB8</accession>
<keyword evidence="2" id="KW-1185">Reference proteome</keyword>
<name>A0A7X5UCB8_9GAMM</name>
<dbReference type="RefSeq" id="WP_166949924.1">
    <property type="nucleotide sequence ID" value="NZ_CP077072.1"/>
</dbReference>
<dbReference type="Proteomes" id="UP000490980">
    <property type="component" value="Unassembled WGS sequence"/>
</dbReference>
<dbReference type="AlphaFoldDB" id="A0A7X5UCB8"/>
<comment type="caution">
    <text evidence="1">The sequence shown here is derived from an EMBL/GenBank/DDBJ whole genome shotgun (WGS) entry which is preliminary data.</text>
</comment>
<evidence type="ECO:0000313" key="1">
    <source>
        <dbReference type="EMBL" id="NII07767.1"/>
    </source>
</evidence>